<evidence type="ECO:0000256" key="4">
    <source>
        <dbReference type="ARBA" id="ARBA00023136"/>
    </source>
</evidence>
<protein>
    <submittedName>
        <fullName evidence="8">SusD-like starch-binding protein associating with outer membrane</fullName>
    </submittedName>
</protein>
<dbReference type="CDD" id="cd08977">
    <property type="entry name" value="SusD"/>
    <property type="match status" value="1"/>
</dbReference>
<evidence type="ECO:0000256" key="5">
    <source>
        <dbReference type="ARBA" id="ARBA00023237"/>
    </source>
</evidence>
<keyword evidence="4" id="KW-0472">Membrane</keyword>
<evidence type="ECO:0000256" key="1">
    <source>
        <dbReference type="ARBA" id="ARBA00004442"/>
    </source>
</evidence>
<dbReference type="Proteomes" id="UP000293874">
    <property type="component" value="Unassembled WGS sequence"/>
</dbReference>
<comment type="similarity">
    <text evidence="2">Belongs to the SusD family.</text>
</comment>
<dbReference type="Gene3D" id="1.25.40.390">
    <property type="match status" value="1"/>
</dbReference>
<comment type="subcellular location">
    <subcellularLocation>
        <location evidence="1">Cell outer membrane</location>
    </subcellularLocation>
</comment>
<gene>
    <name evidence="8" type="ORF">EV199_1817</name>
</gene>
<evidence type="ECO:0000256" key="2">
    <source>
        <dbReference type="ARBA" id="ARBA00006275"/>
    </source>
</evidence>
<dbReference type="Pfam" id="PF07980">
    <property type="entry name" value="SusD_RagB"/>
    <property type="match status" value="1"/>
</dbReference>
<feature type="domain" description="RagB/SusD" evidence="6">
    <location>
        <begin position="354"/>
        <end position="492"/>
    </location>
</feature>
<accession>A0A4Q7N4L6</accession>
<name>A0A4Q7N4L6_9BACT</name>
<reference evidence="8 9" key="1">
    <citation type="submission" date="2019-02" db="EMBL/GenBank/DDBJ databases">
        <title>Genomic Encyclopedia of Type Strains, Phase IV (KMG-IV): sequencing the most valuable type-strain genomes for metagenomic binning, comparative biology and taxonomic classification.</title>
        <authorList>
            <person name="Goeker M."/>
        </authorList>
    </citation>
    <scope>NUCLEOTIDE SEQUENCE [LARGE SCALE GENOMIC DNA]</scope>
    <source>
        <strain evidence="8 9">DSM 18116</strain>
    </source>
</reference>
<dbReference type="InterPro" id="IPR033985">
    <property type="entry name" value="SusD-like_N"/>
</dbReference>
<evidence type="ECO:0000313" key="8">
    <source>
        <dbReference type="EMBL" id="RZS75941.1"/>
    </source>
</evidence>
<dbReference type="SUPFAM" id="SSF48452">
    <property type="entry name" value="TPR-like"/>
    <property type="match status" value="1"/>
</dbReference>
<dbReference type="InterPro" id="IPR011990">
    <property type="entry name" value="TPR-like_helical_dom_sf"/>
</dbReference>
<evidence type="ECO:0000313" key="9">
    <source>
        <dbReference type="Proteomes" id="UP000293874"/>
    </source>
</evidence>
<dbReference type="RefSeq" id="WP_158644080.1">
    <property type="nucleotide sequence ID" value="NZ_CP042431.1"/>
</dbReference>
<dbReference type="AlphaFoldDB" id="A0A4Q7N4L6"/>
<dbReference type="EMBL" id="SGXA01000001">
    <property type="protein sequence ID" value="RZS75941.1"/>
    <property type="molecule type" value="Genomic_DNA"/>
</dbReference>
<comment type="caution">
    <text evidence="8">The sequence shown here is derived from an EMBL/GenBank/DDBJ whole genome shotgun (WGS) entry which is preliminary data.</text>
</comment>
<feature type="domain" description="SusD-like N-terminal" evidence="7">
    <location>
        <begin position="104"/>
        <end position="238"/>
    </location>
</feature>
<proteinExistence type="inferred from homology"/>
<keyword evidence="5" id="KW-0998">Cell outer membrane</keyword>
<dbReference type="Pfam" id="PF14322">
    <property type="entry name" value="SusD-like_3"/>
    <property type="match status" value="1"/>
</dbReference>
<keyword evidence="3" id="KW-0732">Signal</keyword>
<keyword evidence="9" id="KW-1185">Reference proteome</keyword>
<evidence type="ECO:0000256" key="3">
    <source>
        <dbReference type="ARBA" id="ARBA00022729"/>
    </source>
</evidence>
<dbReference type="OrthoDB" id="629561at2"/>
<dbReference type="GO" id="GO:0009279">
    <property type="term" value="C:cell outer membrane"/>
    <property type="evidence" value="ECO:0007669"/>
    <property type="project" value="UniProtKB-SubCell"/>
</dbReference>
<organism evidence="8 9">
    <name type="scientific">Pseudobacter ginsenosidimutans</name>
    <dbReference type="NCBI Taxonomy" id="661488"/>
    <lineage>
        <taxon>Bacteria</taxon>
        <taxon>Pseudomonadati</taxon>
        <taxon>Bacteroidota</taxon>
        <taxon>Chitinophagia</taxon>
        <taxon>Chitinophagales</taxon>
        <taxon>Chitinophagaceae</taxon>
        <taxon>Pseudobacter</taxon>
    </lineage>
</organism>
<evidence type="ECO:0000259" key="7">
    <source>
        <dbReference type="Pfam" id="PF14322"/>
    </source>
</evidence>
<sequence>MQSHNTITWILLLCILFVCTSSCKKFLATYSQNNSFIESANDLDELLVGEVYADYQKFSNPEILHVMDDDLLAVVPVRSNRMPDETGFHYWQAQPRINTEGELAVTDRFFNDLYSRIARINSILHNVPLLQEKGEPAATLKRISGEAFFLRAYYYFMLVNTYGKPFKPATASTDFGVPLKTEAAIKDQFATRSTTKQVYDQIIADLLEAEKALAGANEASTIRVNQAAAQALLSRVYLYMENYERAIYYADQVINTGTYRLKDLNVHMAGTDFLTRNAEEVIFTMGSGAVVPHLMALRYDVAPLPAYKASENLILGYSPGDLRLQAFFHRNSRGEMRGAKKRATPDASVDDVGDMFLLRLSEVFLNKAEALAALDRPGEARNILQEFRKTRFKPSELPPVNATGAALVNTIRDERRLELCFETHRWFDLRRYAVNSKYPFSKSIIHRSVVFSGNEYIDNGYYELGPYEQDAAAYIVPIANDEIEFNNGLLTNEPRPARPLKQ</sequence>
<dbReference type="InterPro" id="IPR012944">
    <property type="entry name" value="SusD_RagB_dom"/>
</dbReference>
<evidence type="ECO:0000259" key="6">
    <source>
        <dbReference type="Pfam" id="PF07980"/>
    </source>
</evidence>